<dbReference type="EMBL" id="LWQS01000031">
    <property type="protein sequence ID" value="OAN48463.1"/>
    <property type="molecule type" value="Genomic_DNA"/>
</dbReference>
<keyword evidence="2" id="KW-1185">Reference proteome</keyword>
<sequence>MDNDLIHLGMCGFPAMKEITPHLIDGGDEMAPIHWSRFVIIVMTFPTFWFEFCDPFFKIEIYQFSSVA</sequence>
<proteinExistence type="predicted"/>
<name>A0A178MIT5_9CHLR</name>
<comment type="caution">
    <text evidence="1">The sequence shown here is derived from an EMBL/GenBank/DDBJ whole genome shotgun (WGS) entry which is preliminary data.</text>
</comment>
<accession>A0A178MIT5</accession>
<organism evidence="1 2">
    <name type="scientific">Chloroflexus islandicus</name>
    <dbReference type="NCBI Taxonomy" id="1707952"/>
    <lineage>
        <taxon>Bacteria</taxon>
        <taxon>Bacillati</taxon>
        <taxon>Chloroflexota</taxon>
        <taxon>Chloroflexia</taxon>
        <taxon>Chloroflexales</taxon>
        <taxon>Chloroflexineae</taxon>
        <taxon>Chloroflexaceae</taxon>
        <taxon>Chloroflexus</taxon>
    </lineage>
</organism>
<evidence type="ECO:0000313" key="2">
    <source>
        <dbReference type="Proteomes" id="UP000078287"/>
    </source>
</evidence>
<dbReference type="AlphaFoldDB" id="A0A178MIT5"/>
<evidence type="ECO:0000313" key="1">
    <source>
        <dbReference type="EMBL" id="OAN48463.1"/>
    </source>
</evidence>
<reference evidence="1 2" key="1">
    <citation type="submission" date="2016-04" db="EMBL/GenBank/DDBJ databases">
        <title>Chloroflexus islandicus sp. nov., a thermophilic filamentous anoxygenic phototrophic bacterium from geyser Strokkur (Iceland).</title>
        <authorList>
            <person name="Gaisin V.A."/>
            <person name="Kalashnikov A.M."/>
            <person name="Sukhacheva M.V."/>
            <person name="Grouzdev D.S."/>
            <person name="Ivanov T.M."/>
            <person name="Kuznetsov B."/>
            <person name="Gorlenko V.M."/>
        </authorList>
    </citation>
    <scope>NUCLEOTIDE SEQUENCE [LARGE SCALE GENOMIC DNA]</scope>
    <source>
        <strain evidence="2">isl-2</strain>
    </source>
</reference>
<dbReference type="Proteomes" id="UP000078287">
    <property type="component" value="Unassembled WGS sequence"/>
</dbReference>
<protein>
    <submittedName>
        <fullName evidence="1">Uncharacterized protein</fullName>
    </submittedName>
</protein>
<gene>
    <name evidence="1" type="ORF">A6A03_07715</name>
</gene>